<evidence type="ECO:0000313" key="4">
    <source>
        <dbReference type="Proteomes" id="UP000007842"/>
    </source>
</evidence>
<dbReference type="KEGG" id="sct:SCAT_p0634"/>
<keyword evidence="4" id="KW-1185">Reference proteome</keyword>
<dbReference type="InterPro" id="IPR012223">
    <property type="entry name" value="TEII"/>
</dbReference>
<comment type="similarity">
    <text evidence="1">Belongs to the thioesterase family.</text>
</comment>
<gene>
    <name evidence="3" type="ordered locus">SCATT_p11090</name>
</gene>
<evidence type="ECO:0000259" key="2">
    <source>
        <dbReference type="Pfam" id="PF00975"/>
    </source>
</evidence>
<evidence type="ECO:0000313" key="3">
    <source>
        <dbReference type="EMBL" id="AEW99302.1"/>
    </source>
</evidence>
<geneLocation type="plasmid" evidence="3 4">
    <name>pSCATT</name>
</geneLocation>
<sequence>MWLRDWSRRPDVAVRLLCLPPAGGAAHLFRRWARKLPDHIGVLAVEPPGRGSRLREPPVHDLDAVVSGPDSLGREVEALLDVPLVVFGHSMGALVGRALCARLRERDPGWRPALFVAAASEAPDSVRLQLPAAGLGDEEVLEFLREHGGTPAELLADPEYRALLIPAVRADLALAAAAGRASGPVPGCPVRVYLGAGDTSVTVADTAGWQAYGDGDFARHTFDGGHFFVQQAEDEVVARLAADITGCAAPHPRATTPRG</sequence>
<feature type="domain" description="Thioesterase" evidence="2">
    <location>
        <begin position="15"/>
        <end position="240"/>
    </location>
</feature>
<dbReference type="HOGENOM" id="CLU_070456_1_1_11"/>
<reference evidence="4" key="1">
    <citation type="submission" date="2011-12" db="EMBL/GenBank/DDBJ databases">
        <title>Complete genome sequence of Streptomyces cattleya strain DSM 46488.</title>
        <authorList>
            <person name="Ou H.-Y."/>
            <person name="Li P."/>
            <person name="Zhao C."/>
            <person name="O'Hagan D."/>
            <person name="Deng Z."/>
        </authorList>
    </citation>
    <scope>NUCLEOTIDE SEQUENCE [LARGE SCALE GENOMIC DNA]</scope>
    <source>
        <strain evidence="4">ATCC 35852 / DSM 46488 / JCM 4925 / NBRC 14057 / NRRL 8057</strain>
        <plasmid evidence="4">Plasmid pSCATT</plasmid>
    </source>
</reference>
<dbReference type="Pfam" id="PF00975">
    <property type="entry name" value="Thioesterase"/>
    <property type="match status" value="1"/>
</dbReference>
<dbReference type="Proteomes" id="UP000007842">
    <property type="component" value="Plasmid pSCATT"/>
</dbReference>
<accession>F8JMR4</accession>
<keyword evidence="3" id="KW-0614">Plasmid</keyword>
<dbReference type="GO" id="GO:0008610">
    <property type="term" value="P:lipid biosynthetic process"/>
    <property type="evidence" value="ECO:0007669"/>
    <property type="project" value="TreeGrafter"/>
</dbReference>
<organism evidence="3 4">
    <name type="scientific">Streptantibioticus cattleyicolor (strain ATCC 35852 / DSM 46488 / JCM 4925 / NBRC 14057 / NRRL 8057)</name>
    <name type="common">Streptomyces cattleya</name>
    <dbReference type="NCBI Taxonomy" id="1003195"/>
    <lineage>
        <taxon>Bacteria</taxon>
        <taxon>Bacillati</taxon>
        <taxon>Actinomycetota</taxon>
        <taxon>Actinomycetes</taxon>
        <taxon>Kitasatosporales</taxon>
        <taxon>Streptomycetaceae</taxon>
        <taxon>Streptantibioticus</taxon>
    </lineage>
</organism>
<proteinExistence type="inferred from homology"/>
<dbReference type="InterPro" id="IPR001031">
    <property type="entry name" value="Thioesterase"/>
</dbReference>
<dbReference type="PANTHER" id="PTHR11487:SF0">
    <property type="entry name" value="S-ACYL FATTY ACID SYNTHASE THIOESTERASE, MEDIUM CHAIN"/>
    <property type="match status" value="1"/>
</dbReference>
<dbReference type="AlphaFoldDB" id="F8JMR4"/>
<evidence type="ECO:0000256" key="1">
    <source>
        <dbReference type="ARBA" id="ARBA00007169"/>
    </source>
</evidence>
<dbReference type="SUPFAM" id="SSF53474">
    <property type="entry name" value="alpha/beta-Hydrolases"/>
    <property type="match status" value="1"/>
</dbReference>
<dbReference type="RefSeq" id="WP_014151089.1">
    <property type="nucleotide sequence ID" value="NC_016113.1"/>
</dbReference>
<dbReference type="OrthoDB" id="8480037at2"/>
<dbReference type="PANTHER" id="PTHR11487">
    <property type="entry name" value="THIOESTERASE"/>
    <property type="match status" value="1"/>
</dbReference>
<name>F8JMR4_STREN</name>
<dbReference type="KEGG" id="scy:SCATT_p11090"/>
<dbReference type="PATRIC" id="fig|1003195.11.peg.613"/>
<dbReference type="EMBL" id="CP003229">
    <property type="protein sequence ID" value="AEW99302.1"/>
    <property type="molecule type" value="Genomic_DNA"/>
</dbReference>
<accession>G8XEE7</accession>
<dbReference type="InterPro" id="IPR029058">
    <property type="entry name" value="AB_hydrolase_fold"/>
</dbReference>
<dbReference type="Gene3D" id="3.40.50.1820">
    <property type="entry name" value="alpha/beta hydrolase"/>
    <property type="match status" value="1"/>
</dbReference>
<protein>
    <submittedName>
        <fullName evidence="3">Putative type II thioesterase</fullName>
    </submittedName>
</protein>